<dbReference type="EMBL" id="DRND01000030">
    <property type="protein sequence ID" value="HFC46307.1"/>
    <property type="molecule type" value="Genomic_DNA"/>
</dbReference>
<dbReference type="Proteomes" id="UP000885797">
    <property type="component" value="Unassembled WGS sequence"/>
</dbReference>
<dbReference type="AlphaFoldDB" id="A0A7V2SXZ8"/>
<evidence type="ECO:0000256" key="1">
    <source>
        <dbReference type="SAM" id="Phobius"/>
    </source>
</evidence>
<proteinExistence type="predicted"/>
<evidence type="ECO:0000313" key="2">
    <source>
        <dbReference type="EMBL" id="HFC46307.1"/>
    </source>
</evidence>
<feature type="transmembrane region" description="Helical" evidence="1">
    <location>
        <begin position="83"/>
        <end position="108"/>
    </location>
</feature>
<name>A0A7V2SXZ8_9BACT</name>
<organism evidence="2">
    <name type="scientific">Dissulfuribacter thermophilus</name>
    <dbReference type="NCBI Taxonomy" id="1156395"/>
    <lineage>
        <taxon>Bacteria</taxon>
        <taxon>Pseudomonadati</taxon>
        <taxon>Thermodesulfobacteriota</taxon>
        <taxon>Dissulfuribacteria</taxon>
        <taxon>Dissulfuribacterales</taxon>
        <taxon>Dissulfuribacteraceae</taxon>
        <taxon>Dissulfuribacter</taxon>
    </lineage>
</organism>
<sequence>MEKVTNKKSPVYPKNRPLTCANTYGTQQCHPGATYEFAMGKVHKLPVTLTGETGLVRPAKSRALAPGVKLEQLSSTEKMQRRIYYLVKVLYTLLITMVVGGMIIHQALDFYRVLKK</sequence>
<protein>
    <submittedName>
        <fullName evidence="2">Uncharacterized protein</fullName>
    </submittedName>
</protein>
<comment type="caution">
    <text evidence="2">The sequence shown here is derived from an EMBL/GenBank/DDBJ whole genome shotgun (WGS) entry which is preliminary data.</text>
</comment>
<gene>
    <name evidence="2" type="ORF">ENJ63_00320</name>
</gene>
<accession>A0A7V2SXZ8</accession>
<keyword evidence="1" id="KW-1133">Transmembrane helix</keyword>
<keyword evidence="1" id="KW-0472">Membrane</keyword>
<reference evidence="2" key="1">
    <citation type="journal article" date="2020" name="mSystems">
        <title>Genome- and Community-Level Interaction Insights into Carbon Utilization and Element Cycling Functions of Hydrothermarchaeota in Hydrothermal Sediment.</title>
        <authorList>
            <person name="Zhou Z."/>
            <person name="Liu Y."/>
            <person name="Xu W."/>
            <person name="Pan J."/>
            <person name="Luo Z.H."/>
            <person name="Li M."/>
        </authorList>
    </citation>
    <scope>NUCLEOTIDE SEQUENCE [LARGE SCALE GENOMIC DNA]</scope>
    <source>
        <strain evidence="2">HyVt-503</strain>
    </source>
</reference>
<keyword evidence="1" id="KW-0812">Transmembrane</keyword>